<dbReference type="PANTHER" id="PTHR40070">
    <property type="entry name" value="UPF0478 PROTEIN YTXG"/>
    <property type="match status" value="1"/>
</dbReference>
<dbReference type="Proteomes" id="UP000051992">
    <property type="component" value="Unassembled WGS sequence"/>
</dbReference>
<proteinExistence type="predicted"/>
<dbReference type="InterPro" id="IPR009293">
    <property type="entry name" value="UPF0478"/>
</dbReference>
<evidence type="ECO:0008006" key="4">
    <source>
        <dbReference type="Google" id="ProtNLM"/>
    </source>
</evidence>
<dbReference type="Pfam" id="PF06103">
    <property type="entry name" value="DUF948"/>
    <property type="match status" value="1"/>
</dbReference>
<keyword evidence="1" id="KW-1133">Transmembrane helix</keyword>
<dbReference type="EMBL" id="JQBM01000003">
    <property type="protein sequence ID" value="KRN46134.1"/>
    <property type="molecule type" value="Genomic_DNA"/>
</dbReference>
<accession>A0A0R2H3C2</accession>
<comment type="caution">
    <text evidence="2">The sequence shown here is derived from an EMBL/GenBank/DDBJ whole genome shotgun (WGS) entry which is preliminary data.</text>
</comment>
<feature type="transmembrane region" description="Helical" evidence="1">
    <location>
        <begin position="6"/>
        <end position="27"/>
    </location>
</feature>
<gene>
    <name evidence="2" type="ORF">IV50_GL001107</name>
</gene>
<sequence length="126" mass="13141">MSLGGLAWLIVAIAILLLLGSISLLVYRITRPLKNVLVDVDIIAREADELLANANALIDDVNGKVGTLDPAVQAVADLGVSVSDLNSATKNLTGKARSKNMAKGATAFSTVNGLRKGRKSSKKTEA</sequence>
<evidence type="ECO:0000313" key="3">
    <source>
        <dbReference type="Proteomes" id="UP000051992"/>
    </source>
</evidence>
<reference evidence="2 3" key="1">
    <citation type="journal article" date="2015" name="Genome Announc.">
        <title>Expanding the biotechnology potential of lactobacilli through comparative genomics of 213 strains and associated genera.</title>
        <authorList>
            <person name="Sun Z."/>
            <person name="Harris H.M."/>
            <person name="McCann A."/>
            <person name="Guo C."/>
            <person name="Argimon S."/>
            <person name="Zhang W."/>
            <person name="Yang X."/>
            <person name="Jeffery I.B."/>
            <person name="Cooney J.C."/>
            <person name="Kagawa T.F."/>
            <person name="Liu W."/>
            <person name="Song Y."/>
            <person name="Salvetti E."/>
            <person name="Wrobel A."/>
            <person name="Rasinkangas P."/>
            <person name="Parkhill J."/>
            <person name="Rea M.C."/>
            <person name="O'Sullivan O."/>
            <person name="Ritari J."/>
            <person name="Douillard F.P."/>
            <person name="Paul Ross R."/>
            <person name="Yang R."/>
            <person name="Briner A.E."/>
            <person name="Felis G.E."/>
            <person name="de Vos W.M."/>
            <person name="Barrangou R."/>
            <person name="Klaenhammer T.R."/>
            <person name="Caufield P.W."/>
            <person name="Cui Y."/>
            <person name="Zhang H."/>
            <person name="O'Toole P.W."/>
        </authorList>
    </citation>
    <scope>NUCLEOTIDE SEQUENCE [LARGE SCALE GENOMIC DNA]</scope>
    <source>
        <strain evidence="2 3">DSM 20410</strain>
    </source>
</reference>
<dbReference type="RefSeq" id="WP_057746252.1">
    <property type="nucleotide sequence ID" value="NZ_BJLU01000005.1"/>
</dbReference>
<keyword evidence="3" id="KW-1185">Reference proteome</keyword>
<evidence type="ECO:0000256" key="1">
    <source>
        <dbReference type="SAM" id="Phobius"/>
    </source>
</evidence>
<keyword evidence="1" id="KW-0472">Membrane</keyword>
<dbReference type="AlphaFoldDB" id="A0A0R2H3C2"/>
<name>A0A0R2H3C2_WEIVI</name>
<dbReference type="GeneID" id="86899041"/>
<dbReference type="PATRIC" id="fig|1629.5.peg.1114"/>
<evidence type="ECO:0000313" key="2">
    <source>
        <dbReference type="EMBL" id="KRN46134.1"/>
    </source>
</evidence>
<organism evidence="2 3">
    <name type="scientific">Weissella viridescens</name>
    <name type="common">Lactobacillus viridescens</name>
    <dbReference type="NCBI Taxonomy" id="1629"/>
    <lineage>
        <taxon>Bacteria</taxon>
        <taxon>Bacillati</taxon>
        <taxon>Bacillota</taxon>
        <taxon>Bacilli</taxon>
        <taxon>Lactobacillales</taxon>
        <taxon>Lactobacillaceae</taxon>
        <taxon>Weissella</taxon>
    </lineage>
</organism>
<keyword evidence="1" id="KW-0812">Transmembrane</keyword>
<dbReference type="PANTHER" id="PTHR40070:SF1">
    <property type="entry name" value="UPF0478 PROTEIN YTXG"/>
    <property type="match status" value="1"/>
</dbReference>
<dbReference type="OrthoDB" id="2146420at2"/>
<protein>
    <recommendedName>
        <fullName evidence="4">DUF948 domain-containing protein</fullName>
    </recommendedName>
</protein>